<keyword evidence="2" id="KW-1185">Reference proteome</keyword>
<dbReference type="SUPFAM" id="SSF48403">
    <property type="entry name" value="Ankyrin repeat"/>
    <property type="match status" value="1"/>
</dbReference>
<dbReference type="Pfam" id="PF12796">
    <property type="entry name" value="Ank_2"/>
    <property type="match status" value="2"/>
</dbReference>
<organism evidence="1 2">
    <name type="scientific">Polyrhizophydium stewartii</name>
    <dbReference type="NCBI Taxonomy" id="2732419"/>
    <lineage>
        <taxon>Eukaryota</taxon>
        <taxon>Fungi</taxon>
        <taxon>Fungi incertae sedis</taxon>
        <taxon>Chytridiomycota</taxon>
        <taxon>Chytridiomycota incertae sedis</taxon>
        <taxon>Chytridiomycetes</taxon>
        <taxon>Rhizophydiales</taxon>
        <taxon>Rhizophydiales incertae sedis</taxon>
        <taxon>Polyrhizophydium</taxon>
    </lineage>
</organism>
<dbReference type="PANTHER" id="PTHR46586:SF3">
    <property type="entry name" value="ANKYRIN REPEAT-CONTAINING PROTEIN"/>
    <property type="match status" value="1"/>
</dbReference>
<proteinExistence type="predicted"/>
<evidence type="ECO:0008006" key="3">
    <source>
        <dbReference type="Google" id="ProtNLM"/>
    </source>
</evidence>
<dbReference type="InterPro" id="IPR052050">
    <property type="entry name" value="SecEffector_AnkRepeat"/>
</dbReference>
<dbReference type="InterPro" id="IPR002110">
    <property type="entry name" value="Ankyrin_rpt"/>
</dbReference>
<evidence type="ECO:0000313" key="2">
    <source>
        <dbReference type="Proteomes" id="UP001527925"/>
    </source>
</evidence>
<reference evidence="1 2" key="1">
    <citation type="submission" date="2023-09" db="EMBL/GenBank/DDBJ databases">
        <title>Pangenome analysis of Batrachochytrium dendrobatidis and related Chytrids.</title>
        <authorList>
            <person name="Yacoub M.N."/>
            <person name="Stajich J.E."/>
            <person name="James T.Y."/>
        </authorList>
    </citation>
    <scope>NUCLEOTIDE SEQUENCE [LARGE SCALE GENOMIC DNA]</scope>
    <source>
        <strain evidence="1 2">JEL0888</strain>
    </source>
</reference>
<sequence>MPAEIQSMILAHAGILTLWLNGRIDDLTNISLDQFKALLCDVFELDWQGDLTKLPFETFEDLRLFKSFWRMHTRSMHARIKALGHNWLGDELDQAAILNGWTDLLNFDRPKELSLSAAECGSISMLEQLVDERKVVTLESGHAEKAAYSGHLEVLKWLHERMPNGSWTTEVMETAAWRGNFDCVKWLHANRTEGCSTGAMDQAALNGHLDIVKWLHANRTEGCTTKAMSYAATYGHLSVVKWLHANRTEGCATWGMDGAAESGHLSVVKWLHANRTEGCTTCAMDGAARNGHLAIVKWLHENRTEGCTKDAMSKAAEEGHADIVEWLHKNRTEGDIADAAMIAAKFGQVAVIQRIHAMAPDAITQNVADEAASFGRVALLDWIVDNTSARPAAREIARALKRKRLRTVVWFRKRMREIFNEHPMSKMDGQSADAVIDWFDQNGLRKDFDQVIQLAINERQIVVLKWLQQHMGDDKWNRTDRERARELVAAA</sequence>
<dbReference type="Gene3D" id="1.25.40.20">
    <property type="entry name" value="Ankyrin repeat-containing domain"/>
    <property type="match status" value="3"/>
</dbReference>
<protein>
    <recommendedName>
        <fullName evidence="3">Ankyrin repeat protein</fullName>
    </recommendedName>
</protein>
<evidence type="ECO:0000313" key="1">
    <source>
        <dbReference type="EMBL" id="KAL2918393.1"/>
    </source>
</evidence>
<accession>A0ABR4NFT5</accession>
<dbReference type="PANTHER" id="PTHR46586">
    <property type="entry name" value="ANKYRIN REPEAT-CONTAINING PROTEIN"/>
    <property type="match status" value="1"/>
</dbReference>
<dbReference type="Proteomes" id="UP001527925">
    <property type="component" value="Unassembled WGS sequence"/>
</dbReference>
<dbReference type="InterPro" id="IPR036770">
    <property type="entry name" value="Ankyrin_rpt-contain_sf"/>
</dbReference>
<gene>
    <name evidence="1" type="ORF">HK105_201793</name>
</gene>
<comment type="caution">
    <text evidence="1">The sequence shown here is derived from an EMBL/GenBank/DDBJ whole genome shotgun (WGS) entry which is preliminary data.</text>
</comment>
<dbReference type="EMBL" id="JADGIZ020000006">
    <property type="protein sequence ID" value="KAL2918393.1"/>
    <property type="molecule type" value="Genomic_DNA"/>
</dbReference>
<name>A0ABR4NFT5_9FUNG</name>